<dbReference type="GeneID" id="26261606"/>
<dbReference type="GO" id="GO:0006233">
    <property type="term" value="P:dTDP biosynthetic process"/>
    <property type="evidence" value="ECO:0007669"/>
    <property type="project" value="InterPro"/>
</dbReference>
<evidence type="ECO:0000259" key="9">
    <source>
        <dbReference type="Pfam" id="PF02223"/>
    </source>
</evidence>
<dbReference type="InParanoid" id="A0A0B2ULV0"/>
<evidence type="ECO:0000256" key="2">
    <source>
        <dbReference type="ARBA" id="ARBA00009776"/>
    </source>
</evidence>
<evidence type="ECO:0000313" key="10">
    <source>
        <dbReference type="EMBL" id="KHN69970.1"/>
    </source>
</evidence>
<keyword evidence="6" id="KW-0547">Nucleotide-binding</keyword>
<dbReference type="PROSITE" id="PS01331">
    <property type="entry name" value="THYMIDYLATE_KINASE"/>
    <property type="match status" value="1"/>
</dbReference>
<evidence type="ECO:0000256" key="5">
    <source>
        <dbReference type="ARBA" id="ARBA00022727"/>
    </source>
</evidence>
<dbReference type="STRING" id="1354746.A0A0B2ULV0"/>
<dbReference type="Proteomes" id="UP000031056">
    <property type="component" value="Unassembled WGS sequence"/>
</dbReference>
<dbReference type="GO" id="GO:0004550">
    <property type="term" value="F:nucleoside diphosphate kinase activity"/>
    <property type="evidence" value="ECO:0007669"/>
    <property type="project" value="TreeGrafter"/>
</dbReference>
<dbReference type="Gene3D" id="3.40.50.300">
    <property type="entry name" value="P-loop containing nucleotide triphosphate hydrolases"/>
    <property type="match status" value="1"/>
</dbReference>
<feature type="domain" description="Thymidylate kinase-like" evidence="9">
    <location>
        <begin position="9"/>
        <end position="182"/>
    </location>
</feature>
<evidence type="ECO:0000256" key="3">
    <source>
        <dbReference type="ARBA" id="ARBA00012980"/>
    </source>
</evidence>
<dbReference type="RefSeq" id="XP_014564012.1">
    <property type="nucleotide sequence ID" value="XM_014708526.1"/>
</dbReference>
<dbReference type="NCBIfam" id="TIGR00041">
    <property type="entry name" value="DTMP_kinase"/>
    <property type="match status" value="1"/>
</dbReference>
<dbReference type="Pfam" id="PF02223">
    <property type="entry name" value="Thymidylate_kin"/>
    <property type="match status" value="1"/>
</dbReference>
<dbReference type="GO" id="GO:0005634">
    <property type="term" value="C:nucleus"/>
    <property type="evidence" value="ECO:0007669"/>
    <property type="project" value="TreeGrafter"/>
</dbReference>
<dbReference type="GO" id="GO:0005524">
    <property type="term" value="F:ATP binding"/>
    <property type="evidence" value="ECO:0007669"/>
    <property type="project" value="UniProtKB-KW"/>
</dbReference>
<evidence type="ECO:0000256" key="6">
    <source>
        <dbReference type="ARBA" id="ARBA00022741"/>
    </source>
</evidence>
<dbReference type="GO" id="GO:0006235">
    <property type="term" value="P:dTTP biosynthetic process"/>
    <property type="evidence" value="ECO:0007669"/>
    <property type="project" value="TreeGrafter"/>
</dbReference>
<dbReference type="InterPro" id="IPR018094">
    <property type="entry name" value="Thymidylate_kinase"/>
</dbReference>
<organism evidence="10 11">
    <name type="scientific">Ordospora colligata OC4</name>
    <dbReference type="NCBI Taxonomy" id="1354746"/>
    <lineage>
        <taxon>Eukaryota</taxon>
        <taxon>Fungi</taxon>
        <taxon>Fungi incertae sedis</taxon>
        <taxon>Microsporidia</taxon>
        <taxon>Ordosporidae</taxon>
        <taxon>Ordospora</taxon>
    </lineage>
</organism>
<reference evidence="10 11" key="1">
    <citation type="journal article" date="2014" name="MBio">
        <title>The Ordospora colligata genome; evolution of extreme reduction in microsporidia and host-to-parasite horizontal gene transfer.</title>
        <authorList>
            <person name="Pombert J.-F."/>
            <person name="Haag K.L."/>
            <person name="Beidas S."/>
            <person name="Ebert D."/>
            <person name="Keeling P.J."/>
        </authorList>
    </citation>
    <scope>NUCLEOTIDE SEQUENCE [LARGE SCALE GENOMIC DNA]</scope>
    <source>
        <strain evidence="10 11">OC4</strain>
    </source>
</reference>
<comment type="similarity">
    <text evidence="2">Belongs to the thymidylate kinase family.</text>
</comment>
<dbReference type="FunCoup" id="A0A0B2ULV0">
    <property type="interactions" value="147"/>
</dbReference>
<evidence type="ECO:0000256" key="4">
    <source>
        <dbReference type="ARBA" id="ARBA00022679"/>
    </source>
</evidence>
<dbReference type="VEuPathDB" id="MicrosporidiaDB:M896_041680"/>
<gene>
    <name evidence="10" type="ORF">M896_041680</name>
</gene>
<dbReference type="AlphaFoldDB" id="A0A0B2ULV0"/>
<keyword evidence="4" id="KW-0808">Transferase</keyword>
<dbReference type="CDD" id="cd01672">
    <property type="entry name" value="TMPK"/>
    <property type="match status" value="1"/>
</dbReference>
<dbReference type="SUPFAM" id="SSF52540">
    <property type="entry name" value="P-loop containing nucleoside triphosphate hydrolases"/>
    <property type="match status" value="1"/>
</dbReference>
<dbReference type="GO" id="GO:0005829">
    <property type="term" value="C:cytosol"/>
    <property type="evidence" value="ECO:0007669"/>
    <property type="project" value="TreeGrafter"/>
</dbReference>
<dbReference type="OrthoDB" id="425602at2759"/>
<dbReference type="InterPro" id="IPR039430">
    <property type="entry name" value="Thymidylate_kin-like_dom"/>
</dbReference>
<keyword evidence="8" id="KW-0067">ATP-binding</keyword>
<dbReference type="PANTHER" id="PTHR10344">
    <property type="entry name" value="THYMIDYLATE KINASE"/>
    <property type="match status" value="1"/>
</dbReference>
<protein>
    <recommendedName>
        <fullName evidence="3">dTMP kinase</fullName>
        <ecNumber evidence="3">2.7.4.9</ecNumber>
    </recommendedName>
</protein>
<dbReference type="InterPro" id="IPR018095">
    <property type="entry name" value="Thymidylate_kin_CS"/>
</dbReference>
<keyword evidence="5" id="KW-0545">Nucleotide biosynthesis</keyword>
<dbReference type="EMBL" id="JOKQ01000004">
    <property type="protein sequence ID" value="KHN69970.1"/>
    <property type="molecule type" value="Genomic_DNA"/>
</dbReference>
<dbReference type="PANTHER" id="PTHR10344:SF1">
    <property type="entry name" value="THYMIDYLATE KINASE"/>
    <property type="match status" value="1"/>
</dbReference>
<evidence type="ECO:0000313" key="11">
    <source>
        <dbReference type="Proteomes" id="UP000031056"/>
    </source>
</evidence>
<keyword evidence="11" id="KW-1185">Reference proteome</keyword>
<name>A0A0B2ULV0_9MICR</name>
<dbReference type="GO" id="GO:0004798">
    <property type="term" value="F:dTMP kinase activity"/>
    <property type="evidence" value="ECO:0007669"/>
    <property type="project" value="UniProtKB-EC"/>
</dbReference>
<accession>A0A0B2ULV0</accession>
<dbReference type="HAMAP" id="MF_00165">
    <property type="entry name" value="Thymidylate_kinase"/>
    <property type="match status" value="1"/>
</dbReference>
<dbReference type="EC" id="2.7.4.9" evidence="3"/>
<comment type="caution">
    <text evidence="10">The sequence shown here is derived from an EMBL/GenBank/DDBJ whole genome shotgun (WGS) entry which is preliminary data.</text>
</comment>
<dbReference type="GO" id="GO:0005739">
    <property type="term" value="C:mitochondrion"/>
    <property type="evidence" value="ECO:0007669"/>
    <property type="project" value="TreeGrafter"/>
</dbReference>
<keyword evidence="7 10" id="KW-0418">Kinase</keyword>
<sequence length="197" mass="22621">MTKGIFVVFEGLDRSGKTTMVNALHERMSKDMVIRKIGFPNRSTALGRVIDGYLRKQIKLEDETIHLVFSADRYEHKEMIEQLRKENVVLCDRYSMSGVVYSAAKGLDLQWCEMTEELLPKPDLTVFIDVPTDELCKRKGFGEEVYDDMKFQKKVYSLYASLLKKEKNVLIIDGTCAVEDNIEKVMHAIMVNKNSIA</sequence>
<evidence type="ECO:0000256" key="7">
    <source>
        <dbReference type="ARBA" id="ARBA00022777"/>
    </source>
</evidence>
<evidence type="ECO:0000256" key="1">
    <source>
        <dbReference type="ARBA" id="ARBA00004992"/>
    </source>
</evidence>
<proteinExistence type="inferred from homology"/>
<dbReference type="InterPro" id="IPR027417">
    <property type="entry name" value="P-loop_NTPase"/>
</dbReference>
<dbReference type="GO" id="GO:0006227">
    <property type="term" value="P:dUDP biosynthetic process"/>
    <property type="evidence" value="ECO:0007669"/>
    <property type="project" value="TreeGrafter"/>
</dbReference>
<evidence type="ECO:0000256" key="8">
    <source>
        <dbReference type="ARBA" id="ARBA00022840"/>
    </source>
</evidence>
<dbReference type="HOGENOM" id="CLU_049131_3_2_1"/>
<comment type="pathway">
    <text evidence="1">Pyrimidine metabolism; dTTP biosynthesis.</text>
</comment>